<dbReference type="EMBL" id="KE504197">
    <property type="protein sequence ID" value="EPS95910.1"/>
    <property type="molecule type" value="Genomic_DNA"/>
</dbReference>
<sequence>MSHPGLRDGPVFINWSIHCSRTQQSVAHAAGEPPQDPDAAGRLRLPDTSAEKPQQFGAAKLPYAGRFTSVYLYLILLRHNYRQYERIDAGMESWLMEYVQNRVHISDRLITENGLSIAADLNQLQRERGETPVNYPCGSCWLCSFKARYGIVKGQATKVGEAAGARPEAPGPHPPPFMPAQWCMYHAQLRTRDDATSPVGTTESEEAWDDDDDDFSDEEADAPMGVRTPAAYFSTDASAH</sequence>
<evidence type="ECO:0000259" key="3">
    <source>
        <dbReference type="PROSITE" id="PS51253"/>
    </source>
</evidence>
<reference evidence="4 5" key="1">
    <citation type="journal article" date="2012" name="Science">
        <title>The Paleozoic origin of enzymatic lignin decomposition reconstructed from 31 fungal genomes.</title>
        <authorList>
            <person name="Floudas D."/>
            <person name="Binder M."/>
            <person name="Riley R."/>
            <person name="Barry K."/>
            <person name="Blanchette R.A."/>
            <person name="Henrissat B."/>
            <person name="Martinez A.T."/>
            <person name="Otillar R."/>
            <person name="Spatafora J.W."/>
            <person name="Yadav J.S."/>
            <person name="Aerts A."/>
            <person name="Benoit I."/>
            <person name="Boyd A."/>
            <person name="Carlson A."/>
            <person name="Copeland A."/>
            <person name="Coutinho P.M."/>
            <person name="de Vries R.P."/>
            <person name="Ferreira P."/>
            <person name="Findley K."/>
            <person name="Foster B."/>
            <person name="Gaskell J."/>
            <person name="Glotzer D."/>
            <person name="Gorecki P."/>
            <person name="Heitman J."/>
            <person name="Hesse C."/>
            <person name="Hori C."/>
            <person name="Igarashi K."/>
            <person name="Jurgens J.A."/>
            <person name="Kallen N."/>
            <person name="Kersten P."/>
            <person name="Kohler A."/>
            <person name="Kuees U."/>
            <person name="Kumar T.K.A."/>
            <person name="Kuo A."/>
            <person name="LaButti K."/>
            <person name="Larrondo L.F."/>
            <person name="Lindquist E."/>
            <person name="Ling A."/>
            <person name="Lombard V."/>
            <person name="Lucas S."/>
            <person name="Lundell T."/>
            <person name="Martin R."/>
            <person name="McLaughlin D.J."/>
            <person name="Morgenstern I."/>
            <person name="Morin E."/>
            <person name="Murat C."/>
            <person name="Nagy L.G."/>
            <person name="Nolan M."/>
            <person name="Ohm R.A."/>
            <person name="Patyshakuliyeva A."/>
            <person name="Rokas A."/>
            <person name="Ruiz-Duenas F.J."/>
            <person name="Sabat G."/>
            <person name="Salamov A."/>
            <person name="Samejima M."/>
            <person name="Schmutz J."/>
            <person name="Slot J.C."/>
            <person name="St John F."/>
            <person name="Stenlid J."/>
            <person name="Sun H."/>
            <person name="Sun S."/>
            <person name="Syed K."/>
            <person name="Tsang A."/>
            <person name="Wiebenga A."/>
            <person name="Young D."/>
            <person name="Pisabarro A."/>
            <person name="Eastwood D.C."/>
            <person name="Martin F."/>
            <person name="Cullen D."/>
            <person name="Grigoriev I.V."/>
            <person name="Hibbett D.S."/>
        </authorList>
    </citation>
    <scope>NUCLEOTIDE SEQUENCE</scope>
    <source>
        <strain evidence="5">FP-58527</strain>
    </source>
</reference>
<dbReference type="AlphaFoldDB" id="S8F296"/>
<gene>
    <name evidence="4" type="ORF">FOMPIDRAFT_1053706</name>
</gene>
<dbReference type="PROSITE" id="PS51253">
    <property type="entry name" value="HTH_CENPB"/>
    <property type="match status" value="1"/>
</dbReference>
<name>S8F296_FOMSC</name>
<dbReference type="InterPro" id="IPR006600">
    <property type="entry name" value="HTH_CenpB_DNA-bd_dom"/>
</dbReference>
<dbReference type="OrthoDB" id="9909311at2759"/>
<proteinExistence type="predicted"/>
<keyword evidence="5" id="KW-1185">Reference proteome</keyword>
<evidence type="ECO:0000256" key="2">
    <source>
        <dbReference type="SAM" id="MobiDB-lite"/>
    </source>
</evidence>
<dbReference type="HOGENOM" id="CLU_1156409_0_0_1"/>
<feature type="region of interest" description="Disordered" evidence="2">
    <location>
        <begin position="24"/>
        <end position="51"/>
    </location>
</feature>
<accession>S8F296</accession>
<evidence type="ECO:0000313" key="4">
    <source>
        <dbReference type="EMBL" id="EPS95910.1"/>
    </source>
</evidence>
<feature type="domain" description="HTH CENPB-type" evidence="3">
    <location>
        <begin position="75"/>
        <end position="155"/>
    </location>
</feature>
<evidence type="ECO:0000313" key="5">
    <source>
        <dbReference type="Proteomes" id="UP000015241"/>
    </source>
</evidence>
<dbReference type="GO" id="GO:0003677">
    <property type="term" value="F:DNA binding"/>
    <property type="evidence" value="ECO:0007669"/>
    <property type="project" value="UniProtKB-KW"/>
</dbReference>
<feature type="compositionally biased region" description="Acidic residues" evidence="2">
    <location>
        <begin position="203"/>
        <end position="221"/>
    </location>
</feature>
<organism evidence="4 5">
    <name type="scientific">Fomitopsis schrenkii</name>
    <name type="common">Brown rot fungus</name>
    <dbReference type="NCBI Taxonomy" id="2126942"/>
    <lineage>
        <taxon>Eukaryota</taxon>
        <taxon>Fungi</taxon>
        <taxon>Dikarya</taxon>
        <taxon>Basidiomycota</taxon>
        <taxon>Agaricomycotina</taxon>
        <taxon>Agaricomycetes</taxon>
        <taxon>Polyporales</taxon>
        <taxon>Fomitopsis</taxon>
    </lineage>
</organism>
<protein>
    <recommendedName>
        <fullName evidence="3">HTH CENPB-type domain-containing protein</fullName>
    </recommendedName>
</protein>
<evidence type="ECO:0000256" key="1">
    <source>
        <dbReference type="ARBA" id="ARBA00023125"/>
    </source>
</evidence>
<keyword evidence="1" id="KW-0238">DNA-binding</keyword>
<feature type="region of interest" description="Disordered" evidence="2">
    <location>
        <begin position="193"/>
        <end position="240"/>
    </location>
</feature>
<dbReference type="Proteomes" id="UP000015241">
    <property type="component" value="Unassembled WGS sequence"/>
</dbReference>
<dbReference type="InParanoid" id="S8F296"/>